<keyword evidence="2" id="KW-1185">Reference proteome</keyword>
<accession>A0ABW4ZEJ5</accession>
<evidence type="ECO:0000313" key="2">
    <source>
        <dbReference type="Proteomes" id="UP001597389"/>
    </source>
</evidence>
<comment type="caution">
    <text evidence="1">The sequence shown here is derived from an EMBL/GenBank/DDBJ whole genome shotgun (WGS) entry which is preliminary data.</text>
</comment>
<name>A0ABW4ZEJ5_9BACT</name>
<evidence type="ECO:0000313" key="1">
    <source>
        <dbReference type="EMBL" id="MFD2160289.1"/>
    </source>
</evidence>
<dbReference type="SUPFAM" id="SSF48371">
    <property type="entry name" value="ARM repeat"/>
    <property type="match status" value="1"/>
</dbReference>
<gene>
    <name evidence="1" type="ORF">ACFSW8_15405</name>
</gene>
<organism evidence="1 2">
    <name type="scientific">Rubritalea tangerina</name>
    <dbReference type="NCBI Taxonomy" id="430798"/>
    <lineage>
        <taxon>Bacteria</taxon>
        <taxon>Pseudomonadati</taxon>
        <taxon>Verrucomicrobiota</taxon>
        <taxon>Verrucomicrobiia</taxon>
        <taxon>Verrucomicrobiales</taxon>
        <taxon>Rubritaleaceae</taxon>
        <taxon>Rubritalea</taxon>
    </lineage>
</organism>
<sequence length="345" mass="37758">MALVVFAASFVLLAVITIERWFKQRRRKKNAAFEREALPVLRAFSEGRAKEEAVIKVLLKNRSEAMNILILFAHGMEPELRPKLAPIFEKLVVLGEEVLAIEQGQVKRRLMAAERLGFLSNDASAAALVKALDDEAPVVRLCAARSLSIQGRTDAIKPILRALDLPAELDHRREVETLSGYGESAVPALLSVIESSRRKYSSNAIVAASRALGMLKAEEAVQPLIKLLQHPRDGVRLCAARALGDIGDPVAISPVAALADDPSWRVRRRAVKAMGKLNADEQVPKLSEALGDSSWWVRFAAAQALYSFGSSGISELERVQRTSSDKNARGICSEVLEEHAVLDTN</sequence>
<dbReference type="Gene3D" id="1.25.10.10">
    <property type="entry name" value="Leucine-rich Repeat Variant"/>
    <property type="match status" value="2"/>
</dbReference>
<dbReference type="InterPro" id="IPR016024">
    <property type="entry name" value="ARM-type_fold"/>
</dbReference>
<dbReference type="Pfam" id="PF13646">
    <property type="entry name" value="HEAT_2"/>
    <property type="match status" value="2"/>
</dbReference>
<dbReference type="PANTHER" id="PTHR12697:SF5">
    <property type="entry name" value="DEOXYHYPUSINE HYDROXYLASE"/>
    <property type="match status" value="1"/>
</dbReference>
<dbReference type="PANTHER" id="PTHR12697">
    <property type="entry name" value="PBS LYASE HEAT-LIKE PROTEIN"/>
    <property type="match status" value="1"/>
</dbReference>
<dbReference type="SMART" id="SM00567">
    <property type="entry name" value="EZ_HEAT"/>
    <property type="match status" value="6"/>
</dbReference>
<protein>
    <submittedName>
        <fullName evidence="1">HEAT repeat domain-containing protein</fullName>
    </submittedName>
</protein>
<dbReference type="InterPro" id="IPR011989">
    <property type="entry name" value="ARM-like"/>
</dbReference>
<dbReference type="Pfam" id="PF03130">
    <property type="entry name" value="HEAT_PBS"/>
    <property type="match status" value="1"/>
</dbReference>
<dbReference type="InterPro" id="IPR004155">
    <property type="entry name" value="PBS_lyase_HEAT"/>
</dbReference>
<dbReference type="Proteomes" id="UP001597389">
    <property type="component" value="Unassembled WGS sequence"/>
</dbReference>
<dbReference type="EMBL" id="JBHUJB010000076">
    <property type="protein sequence ID" value="MFD2160289.1"/>
    <property type="molecule type" value="Genomic_DNA"/>
</dbReference>
<reference evidence="2" key="1">
    <citation type="journal article" date="2019" name="Int. J. Syst. Evol. Microbiol.">
        <title>The Global Catalogue of Microorganisms (GCM) 10K type strain sequencing project: providing services to taxonomists for standard genome sequencing and annotation.</title>
        <authorList>
            <consortium name="The Broad Institute Genomics Platform"/>
            <consortium name="The Broad Institute Genome Sequencing Center for Infectious Disease"/>
            <person name="Wu L."/>
            <person name="Ma J."/>
        </authorList>
    </citation>
    <scope>NUCLEOTIDE SEQUENCE [LARGE SCALE GENOMIC DNA]</scope>
    <source>
        <strain evidence="2">CCUG 57942</strain>
    </source>
</reference>
<proteinExistence type="predicted"/>